<gene>
    <name evidence="1" type="ORF">METZ01_LOCUS374048</name>
</gene>
<reference evidence="1" key="1">
    <citation type="submission" date="2018-05" db="EMBL/GenBank/DDBJ databases">
        <authorList>
            <person name="Lanie J.A."/>
            <person name="Ng W.-L."/>
            <person name="Kazmierczak K.M."/>
            <person name="Andrzejewski T.M."/>
            <person name="Davidsen T.M."/>
            <person name="Wayne K.J."/>
            <person name="Tettelin H."/>
            <person name="Glass J.I."/>
            <person name="Rusch D."/>
            <person name="Podicherti R."/>
            <person name="Tsui H.-C.T."/>
            <person name="Winkler M.E."/>
        </authorList>
    </citation>
    <scope>NUCLEOTIDE SEQUENCE</scope>
</reference>
<sequence length="39" mass="4617">MFVMILMNSKHVYSNERTNMETERQPKLLYRITEAAGLT</sequence>
<evidence type="ECO:0000313" key="1">
    <source>
        <dbReference type="EMBL" id="SVD21194.1"/>
    </source>
</evidence>
<name>A0A382TGF9_9ZZZZ</name>
<protein>
    <submittedName>
        <fullName evidence="1">Uncharacterized protein</fullName>
    </submittedName>
</protein>
<accession>A0A382TGF9</accession>
<dbReference type="AlphaFoldDB" id="A0A382TGF9"/>
<dbReference type="EMBL" id="UINC01136430">
    <property type="protein sequence ID" value="SVD21194.1"/>
    <property type="molecule type" value="Genomic_DNA"/>
</dbReference>
<proteinExistence type="predicted"/>
<feature type="non-terminal residue" evidence="1">
    <location>
        <position position="39"/>
    </location>
</feature>
<organism evidence="1">
    <name type="scientific">marine metagenome</name>
    <dbReference type="NCBI Taxonomy" id="408172"/>
    <lineage>
        <taxon>unclassified sequences</taxon>
        <taxon>metagenomes</taxon>
        <taxon>ecological metagenomes</taxon>
    </lineage>
</organism>